<organism evidence="2 3">
    <name type="scientific">Rahnella sp. (strain Y9602)</name>
    <dbReference type="NCBI Taxonomy" id="2703885"/>
    <lineage>
        <taxon>Bacteria</taxon>
        <taxon>Pseudomonadati</taxon>
        <taxon>Pseudomonadota</taxon>
        <taxon>Gammaproteobacteria</taxon>
        <taxon>Enterobacterales</taxon>
        <taxon>Yersiniaceae</taxon>
        <taxon>Rahnella</taxon>
    </lineage>
</organism>
<dbReference type="SMART" id="SM00642">
    <property type="entry name" value="Aamy"/>
    <property type="match status" value="1"/>
</dbReference>
<proteinExistence type="predicted"/>
<dbReference type="Proteomes" id="UP000007257">
    <property type="component" value="Plasmid pRAHAQ01"/>
</dbReference>
<dbReference type="KEGG" id="rah:Rahaq_4875"/>
<dbReference type="Gene3D" id="1.10.10.470">
    <property type="entry name" value="Maltooligosyl trehalose synthase, domain 4"/>
    <property type="match status" value="1"/>
</dbReference>
<protein>
    <submittedName>
        <fullName evidence="2">Malto-oligosyltrehalose synthase</fullName>
    </submittedName>
</protein>
<evidence type="ECO:0000313" key="2">
    <source>
        <dbReference type="EMBL" id="ADW76453.1"/>
    </source>
</evidence>
<dbReference type="RefSeq" id="WP_013578134.1">
    <property type="nucleotide sequence ID" value="NC_015062.1"/>
</dbReference>
<dbReference type="InterPro" id="IPR012767">
    <property type="entry name" value="Trehalose_TreY"/>
</dbReference>
<dbReference type="GO" id="GO:0005992">
    <property type="term" value="P:trehalose biosynthetic process"/>
    <property type="evidence" value="ECO:0007669"/>
    <property type="project" value="TreeGrafter"/>
</dbReference>
<dbReference type="OrthoDB" id="9805159at2"/>
<dbReference type="EMBL" id="CP002506">
    <property type="protein sequence ID" value="ADW76453.1"/>
    <property type="molecule type" value="Genomic_DNA"/>
</dbReference>
<dbReference type="Gene3D" id="3.20.20.80">
    <property type="entry name" value="Glycosidases"/>
    <property type="match status" value="1"/>
</dbReference>
<accession>A0A0H3FNF6</accession>
<keyword evidence="2" id="KW-0614">Plasmid</keyword>
<dbReference type="eggNOG" id="COG3280">
    <property type="taxonomic scope" value="Bacteria"/>
</dbReference>
<dbReference type="HOGENOM" id="CLU_005045_1_0_6"/>
<dbReference type="Gene3D" id="1.10.150.200">
    <property type="entry name" value="Maltooligosyl trehalose synthase, domain 3"/>
    <property type="match status" value="1"/>
</dbReference>
<dbReference type="CDD" id="cd11336">
    <property type="entry name" value="AmyAc_MTSase"/>
    <property type="match status" value="1"/>
</dbReference>
<reference evidence="2 3" key="2">
    <citation type="journal article" date="2012" name="J. Bacteriol.">
        <title>Complete Genome Sequence of Rahnella sp. Strain Y9602, a Gammaproteobacterium Isolate from Metal- and Radionuclide-Contaminated Soil.</title>
        <authorList>
            <person name="Martinez R.J."/>
            <person name="Bruce D."/>
            <person name="Detter C."/>
            <person name="Goodwin L.A."/>
            <person name="Han J."/>
            <person name="Han C.S."/>
            <person name="Held B."/>
            <person name="Land M.L."/>
            <person name="Mikhailova N."/>
            <person name="Nolan M."/>
            <person name="Pennacchio L."/>
            <person name="Pitluck S."/>
            <person name="Tapia R."/>
            <person name="Woyke T."/>
            <person name="Sobecky P.A."/>
        </authorList>
    </citation>
    <scope>NUCLEOTIDE SEQUENCE [LARGE SCALE GENOMIC DNA]</scope>
    <source>
        <strain evidence="2 3">Y9602</strain>
        <plasmid evidence="2">pRAHAQ01</plasmid>
    </source>
</reference>
<dbReference type="GO" id="GO:0030980">
    <property type="term" value="P:alpha-glucan catabolic process"/>
    <property type="evidence" value="ECO:0007669"/>
    <property type="project" value="TreeGrafter"/>
</dbReference>
<dbReference type="Pfam" id="PF00128">
    <property type="entry name" value="Alpha-amylase"/>
    <property type="match status" value="1"/>
</dbReference>
<dbReference type="InterPro" id="IPR017853">
    <property type="entry name" value="GH"/>
</dbReference>
<dbReference type="InterPro" id="IPR006047">
    <property type="entry name" value="GH13_cat_dom"/>
</dbReference>
<sequence length="836" mass="93505">MKIPTATYRIQFRNGLNFDTATGLIPYLKQLGISHLYASPVFTATSGSTHGYDVTNANEIDPTIGGREGFDRMAQALKAAGIGLILDIVPNHMAASLENIWWRDVIEHGKKSRYARHFDIDWSRRLTLPFLGDAFEDALEKGDIVLKPDPKTGQPAFAYFDTYYPVAPGTLTASKTDDLSKTELAELHERQPYRLMCWRDAPRELSYRRFFEITGLAGVRVEDEGVFDDTHRLILELVRSGVADGLRVDHVDGLADPKAYLERLREKAGPDCYITVEKILGKGERLPPDWPVSGTTGYEFIASLSDVLVNDENIAVLSELYDSVVGKPVDMRDELRAAKLMMVEKNFEGEYTTLWKLANSIAGTGGTMYDENDIRTALRELLIAFPVYRTYGTEQGMPAEDTALLHKILRKVSAPALAVQPEILAFLARILCGETSAAAASQAGLFRTRFQQLTGPLMAKSVEDTLFFRQNMELALNEVGAEPLIRTFSLSRFHTEMIKRREEQPAALSATSTHDTKRGEDARARLFTLTEAPQDWAACVKRWHRMNESKVIMLPDGPAPRPALTWMLYQALAGAWPVTLTPEDEQGLQELDERFQSFVEKALREAKLRTNWDNNNEDYEKAVLDYAHHLLSAENRLFLQDFHASIQPFIHAGLVNSLTQTVIKLMAPGVPDIYQGSEALNFSLVDPDNRRLPDFTGLARLLRQDDKTGRGQAERKLNGQLKQYLVATLAGLRQQKPALFQQGDYVPLSATGKHAENIIAFARVHNDDAVIVAAPRLVLGLPARGFPQAEIVLPPHLAYRHYRDLFSDKEITLSDQLDMAVWPGFSPVILIASSPS</sequence>
<dbReference type="PANTHER" id="PTHR10357">
    <property type="entry name" value="ALPHA-AMYLASE FAMILY MEMBER"/>
    <property type="match status" value="1"/>
</dbReference>
<reference evidence="3" key="1">
    <citation type="submission" date="2011-01" db="EMBL/GenBank/DDBJ databases">
        <title>Complete sequence of plasmid1 of Rahnella sp. Y9602.</title>
        <authorList>
            <consortium name="US DOE Joint Genome Institute"/>
            <person name="Lucas S."/>
            <person name="Copeland A."/>
            <person name="Lapidus A."/>
            <person name="Cheng J.-F."/>
            <person name="Goodwin L."/>
            <person name="Pitluck S."/>
            <person name="Lu M."/>
            <person name="Detter J.C."/>
            <person name="Han C."/>
            <person name="Tapia R."/>
            <person name="Land M."/>
            <person name="Hauser L."/>
            <person name="Kyrpides N."/>
            <person name="Ivanova N."/>
            <person name="Ovchinnikova G."/>
            <person name="Pagani I."/>
            <person name="Sobecky P.A."/>
            <person name="Martinez R.J."/>
            <person name="Woyke T."/>
        </authorList>
    </citation>
    <scope>NUCLEOTIDE SEQUENCE [LARGE SCALE GENOMIC DNA]</scope>
    <source>
        <strain evidence="3">Y9602</strain>
        <plasmid evidence="3">pRAHAQ01</plasmid>
    </source>
</reference>
<dbReference type="Gene3D" id="3.30.1590.10">
    <property type="entry name" value="Maltooligosyl trehalose synthase, domain 2"/>
    <property type="match status" value="1"/>
</dbReference>
<dbReference type="SUPFAM" id="SSF51445">
    <property type="entry name" value="(Trans)glycosidases"/>
    <property type="match status" value="1"/>
</dbReference>
<name>A0A0H3FNF6_RAHSY</name>
<geneLocation type="plasmid" evidence="2 3">
    <name>pRAHAQ01</name>
</geneLocation>
<gene>
    <name evidence="2" type="ordered locus">Rahaq_4875</name>
</gene>
<dbReference type="AlphaFoldDB" id="A0A0H3FNF6"/>
<evidence type="ECO:0000313" key="3">
    <source>
        <dbReference type="Proteomes" id="UP000007257"/>
    </source>
</evidence>
<dbReference type="PANTHER" id="PTHR10357:SF216">
    <property type="entry name" value="MALTOOLIGOSYL TREHALOSE SYNTHASE-RELATED"/>
    <property type="match status" value="1"/>
</dbReference>
<evidence type="ECO:0000259" key="1">
    <source>
        <dbReference type="SMART" id="SM00642"/>
    </source>
</evidence>
<dbReference type="GO" id="GO:0047470">
    <property type="term" value="F:(1,4)-alpha-D-glucan 1-alpha-D-glucosylmutase activity"/>
    <property type="evidence" value="ECO:0007669"/>
    <property type="project" value="TreeGrafter"/>
</dbReference>
<feature type="domain" description="Glycosyl hydrolase family 13 catalytic" evidence="1">
    <location>
        <begin position="12"/>
        <end position="415"/>
    </location>
</feature>
<dbReference type="InterPro" id="IPR013797">
    <property type="entry name" value="Maltooligo_trehalose_synth_4"/>
</dbReference>
<dbReference type="NCBIfam" id="TIGR02401">
    <property type="entry name" value="trehalose_TreY"/>
    <property type="match status" value="1"/>
</dbReference>